<evidence type="ECO:0000256" key="2">
    <source>
        <dbReference type="SAM" id="Phobius"/>
    </source>
</evidence>
<dbReference type="Bgee" id="ENSLOCG00000007457">
    <property type="expression patterns" value="Expressed in bone element and 13 other cell types or tissues"/>
</dbReference>
<keyword evidence="2" id="KW-0472">Membrane</keyword>
<sequence length="170" mass="18568">KHKCSPNDYYDKLMETCKPCYLRCSKAPPSVCLTYCKQSVETVWIILGAFLLLGAVGVILTVSLQKLWKRRSSRYPQNTGKPPGGDPEKTADAGRADSARETGLPDGLVPTPGDTDRRETTADLQRISALPLPATEEGATLLVTAKTTQLSSYPWDGPRDVVGLRRSVFT</sequence>
<dbReference type="GO" id="GO:0033209">
    <property type="term" value="P:tumor necrosis factor-mediated signaling pathway"/>
    <property type="evidence" value="ECO:0007669"/>
    <property type="project" value="InterPro"/>
</dbReference>
<dbReference type="STRING" id="7918.ENSLOCP00000009047"/>
<dbReference type="Ensembl" id="ENSLOCT00000009058.1">
    <property type="protein sequence ID" value="ENSLOCP00000009047.1"/>
    <property type="gene ID" value="ENSLOCG00000007457.1"/>
</dbReference>
<dbReference type="Gene3D" id="4.10.1290.10">
    <property type="entry name" value="Tumor necrosis factor receptor superfamily"/>
    <property type="match status" value="1"/>
</dbReference>
<feature type="compositionally biased region" description="Basic and acidic residues" evidence="1">
    <location>
        <begin position="86"/>
        <end position="100"/>
    </location>
</feature>
<dbReference type="Pfam" id="PF09257">
    <property type="entry name" value="BCMA-Tall_bind"/>
    <property type="match status" value="1"/>
</dbReference>
<keyword evidence="5" id="KW-1185">Reference proteome</keyword>
<accession>W5MKY8</accession>
<protein>
    <recommendedName>
        <fullName evidence="3">BCMA TALL-1 binding domain-containing protein</fullName>
    </recommendedName>
</protein>
<dbReference type="InterPro" id="IPR015337">
    <property type="entry name" value="BCMA_Tall-1-bd"/>
</dbReference>
<evidence type="ECO:0000313" key="4">
    <source>
        <dbReference type="Ensembl" id="ENSLOCP00000009047.1"/>
    </source>
</evidence>
<dbReference type="PANTHER" id="PTHR20437:SF3">
    <property type="entry name" value="BCMA TALL-1 BINDING DOMAIN-CONTAINING PROTEIN"/>
    <property type="match status" value="1"/>
</dbReference>
<evidence type="ECO:0000313" key="5">
    <source>
        <dbReference type="Proteomes" id="UP000018468"/>
    </source>
</evidence>
<evidence type="ECO:0000259" key="3">
    <source>
        <dbReference type="Pfam" id="PF09257"/>
    </source>
</evidence>
<evidence type="ECO:0000256" key="1">
    <source>
        <dbReference type="SAM" id="MobiDB-lite"/>
    </source>
</evidence>
<keyword evidence="2" id="KW-0812">Transmembrane</keyword>
<reference evidence="4" key="2">
    <citation type="submission" date="2025-08" db="UniProtKB">
        <authorList>
            <consortium name="Ensembl"/>
        </authorList>
    </citation>
    <scope>IDENTIFICATION</scope>
</reference>
<dbReference type="Proteomes" id="UP000018468">
    <property type="component" value="Linkage group LG13"/>
</dbReference>
<dbReference type="InterPro" id="IPR022338">
    <property type="entry name" value="TNFR_13C"/>
</dbReference>
<dbReference type="PRINTS" id="PR01964">
    <property type="entry name" value="TNFACTORR13C"/>
</dbReference>
<dbReference type="SUPFAM" id="SSF57586">
    <property type="entry name" value="TNF receptor-like"/>
    <property type="match status" value="1"/>
</dbReference>
<dbReference type="AlphaFoldDB" id="W5MKY8"/>
<keyword evidence="2" id="KW-1133">Transmembrane helix</keyword>
<dbReference type="OMA" id="CHLRCSN"/>
<feature type="transmembrane region" description="Helical" evidence="2">
    <location>
        <begin position="43"/>
        <end position="64"/>
    </location>
</feature>
<dbReference type="PANTHER" id="PTHR20437">
    <property type="entry name" value="TUMOR NECROSIS FACTOR RECEPTOR SUBFAMILY MEMBER 13/17"/>
    <property type="match status" value="1"/>
</dbReference>
<feature type="domain" description="BCMA TALL-1 binding" evidence="3">
    <location>
        <begin position="4"/>
        <end position="40"/>
    </location>
</feature>
<name>W5MKY8_LEPOC</name>
<dbReference type="GeneTree" id="ENSGT00940000175733"/>
<dbReference type="eggNOG" id="ENOG502SF2N">
    <property type="taxonomic scope" value="Eukaryota"/>
</dbReference>
<dbReference type="EMBL" id="AHAT01013636">
    <property type="status" value="NOT_ANNOTATED_CDS"/>
    <property type="molecule type" value="Genomic_DNA"/>
</dbReference>
<proteinExistence type="predicted"/>
<dbReference type="InParanoid" id="W5MKY8"/>
<dbReference type="HOGENOM" id="CLU_131588_0_0_1"/>
<reference evidence="5" key="1">
    <citation type="submission" date="2011-12" db="EMBL/GenBank/DDBJ databases">
        <title>The Draft Genome of Lepisosteus oculatus.</title>
        <authorList>
            <consortium name="The Broad Institute Genome Assembly &amp; Analysis Group"/>
            <consortium name="Computational R&amp;D Group"/>
            <consortium name="and Sequencing Platform"/>
            <person name="Di Palma F."/>
            <person name="Alfoldi J."/>
            <person name="Johnson J."/>
            <person name="Berlin A."/>
            <person name="Gnerre S."/>
            <person name="Jaffe D."/>
            <person name="MacCallum I."/>
            <person name="Young S."/>
            <person name="Walker B.J."/>
            <person name="Lander E.S."/>
            <person name="Lindblad-Toh K."/>
        </authorList>
    </citation>
    <scope>NUCLEOTIDE SEQUENCE [LARGE SCALE GENOMIC DNA]</scope>
</reference>
<organism evidence="4 5">
    <name type="scientific">Lepisosteus oculatus</name>
    <name type="common">Spotted gar</name>
    <dbReference type="NCBI Taxonomy" id="7918"/>
    <lineage>
        <taxon>Eukaryota</taxon>
        <taxon>Metazoa</taxon>
        <taxon>Chordata</taxon>
        <taxon>Craniata</taxon>
        <taxon>Vertebrata</taxon>
        <taxon>Euteleostomi</taxon>
        <taxon>Actinopterygii</taxon>
        <taxon>Neopterygii</taxon>
        <taxon>Holostei</taxon>
        <taxon>Semionotiformes</taxon>
        <taxon>Lepisosteidae</taxon>
        <taxon>Lepisosteus</taxon>
    </lineage>
</organism>
<dbReference type="GO" id="GO:0038023">
    <property type="term" value="F:signaling receptor activity"/>
    <property type="evidence" value="ECO:0007669"/>
    <property type="project" value="InterPro"/>
</dbReference>
<feature type="region of interest" description="Disordered" evidence="1">
    <location>
        <begin position="71"/>
        <end position="121"/>
    </location>
</feature>
<dbReference type="InterPro" id="IPR043521">
    <property type="entry name" value="TNFR_13C/17"/>
</dbReference>
<reference evidence="4" key="3">
    <citation type="submission" date="2025-09" db="UniProtKB">
        <authorList>
            <consortium name="Ensembl"/>
        </authorList>
    </citation>
    <scope>IDENTIFICATION</scope>
</reference>